<reference evidence="1 2" key="1">
    <citation type="submission" date="2020-04" db="EMBL/GenBank/DDBJ databases">
        <title>Genome-Wide Identification of 5-Methylcytosine Sites in Bacterial Genomes By High-Throughput Sequencing of MspJI Restriction Fragments.</title>
        <authorList>
            <person name="Wu V."/>
        </authorList>
    </citation>
    <scope>NUCLEOTIDE SEQUENCE [LARGE SCALE GENOMIC DNA]</scope>
    <source>
        <strain evidence="1 2">S2</strain>
    </source>
</reference>
<dbReference type="EMBL" id="CP051128">
    <property type="protein sequence ID" value="QIZ07657.1"/>
    <property type="molecule type" value="Genomic_DNA"/>
</dbReference>
<accession>A0A6H1P2K7</accession>
<dbReference type="AlphaFoldDB" id="A0A6H1P2K7"/>
<protein>
    <submittedName>
        <fullName evidence="1">DUF192 domain-containing protein</fullName>
    </submittedName>
</protein>
<evidence type="ECO:0000313" key="1">
    <source>
        <dbReference type="EMBL" id="QIZ07657.1"/>
    </source>
</evidence>
<dbReference type="Gene3D" id="2.60.120.1140">
    <property type="entry name" value="Protein of unknown function DUF192"/>
    <property type="match status" value="1"/>
</dbReference>
<dbReference type="InterPro" id="IPR038695">
    <property type="entry name" value="Saro_0823-like_sf"/>
</dbReference>
<evidence type="ECO:0000313" key="2">
    <source>
        <dbReference type="Proteomes" id="UP000501868"/>
    </source>
</evidence>
<organism evidence="1 2">
    <name type="scientific">Priestia megaterium</name>
    <name type="common">Bacillus megaterium</name>
    <dbReference type="NCBI Taxonomy" id="1404"/>
    <lineage>
        <taxon>Bacteria</taxon>
        <taxon>Bacillati</taxon>
        <taxon>Bacillota</taxon>
        <taxon>Bacilli</taxon>
        <taxon>Bacillales</taxon>
        <taxon>Bacillaceae</taxon>
        <taxon>Priestia</taxon>
    </lineage>
</organism>
<sequence>MKNIKKLIGFLFRQEKEASLQTKIIKVSNGEMTIKLTVQIADTPKKRDKGLMFVGKLPENEGMLFVFSGKTSDGFWMKNTLIPLSIAFLDSDGKILKILDRVPCKEEECPTYDPELSYYYALEVNLGWFEKNQIKEGDLVKFD</sequence>
<dbReference type="Proteomes" id="UP000501868">
    <property type="component" value="Chromosome"/>
</dbReference>
<dbReference type="Pfam" id="PF02643">
    <property type="entry name" value="DUF192"/>
    <property type="match status" value="1"/>
</dbReference>
<dbReference type="InterPro" id="IPR003795">
    <property type="entry name" value="DUF192"/>
</dbReference>
<proteinExistence type="predicted"/>
<name>A0A6H1P2K7_PRIMG</name>
<reference evidence="1 2" key="2">
    <citation type="submission" date="2020-04" db="EMBL/GenBank/DDBJ databases">
        <authorList>
            <person name="Fomenkov A."/>
            <person name="Anton B.P."/>
            <person name="Roberts R.J."/>
        </authorList>
    </citation>
    <scope>NUCLEOTIDE SEQUENCE [LARGE SCALE GENOMIC DNA]</scope>
    <source>
        <strain evidence="1 2">S2</strain>
    </source>
</reference>
<gene>
    <name evidence="1" type="ORF">HFZ78_13695</name>
</gene>
<dbReference type="PANTHER" id="PTHR37953:SF1">
    <property type="entry name" value="UPF0127 PROTEIN MJ1496"/>
    <property type="match status" value="1"/>
</dbReference>
<dbReference type="PANTHER" id="PTHR37953">
    <property type="entry name" value="UPF0127 PROTEIN MJ1496"/>
    <property type="match status" value="1"/>
</dbReference>